<keyword evidence="1" id="KW-1133">Transmembrane helix</keyword>
<name>A0A0L8LYY6_9ACTN</name>
<feature type="chain" id="PRO_5011859164" evidence="2">
    <location>
        <begin position="32"/>
        <end position="194"/>
    </location>
</feature>
<keyword evidence="1" id="KW-0472">Membrane</keyword>
<keyword evidence="4" id="KW-1185">Reference proteome</keyword>
<comment type="caution">
    <text evidence="3">The sequence shown here is derived from an EMBL/GenBank/DDBJ whole genome shotgun (WGS) entry which is preliminary data.</text>
</comment>
<dbReference type="EMBL" id="LGUS01000002">
    <property type="protein sequence ID" value="KOG43393.1"/>
    <property type="molecule type" value="Genomic_DNA"/>
</dbReference>
<keyword evidence="2" id="KW-0732">Signal</keyword>
<sequence length="194" mass="19166">MSTSSRPRRAAALTALTVGAAVLLGAPTAVAAPGDNGDIKAHMVGTAAAARLNQPKVCLFYLEAFNFDVAQGINWTVEPRVAQAGTTATLSGVATLANGAGVTGNLSLPAGQYKLSWKVVPGGNPAGKSKLFNVDCQDKVGLAAAPPNGGPPAGGGGLARADAFTPVAGAAGVGLAAVGAVAWFRLRRRSHGAA</sequence>
<dbReference type="AlphaFoldDB" id="A0A0L8LYY6"/>
<accession>A0A0L8LYY6</accession>
<dbReference type="Proteomes" id="UP000037251">
    <property type="component" value="Unassembled WGS sequence"/>
</dbReference>
<keyword evidence="1" id="KW-0812">Transmembrane</keyword>
<protein>
    <submittedName>
        <fullName evidence="3">Uncharacterized protein</fullName>
    </submittedName>
</protein>
<dbReference type="OrthoDB" id="4200847at2"/>
<proteinExistence type="predicted"/>
<dbReference type="eggNOG" id="ENOG5033DS8">
    <property type="taxonomic scope" value="Bacteria"/>
</dbReference>
<evidence type="ECO:0000256" key="1">
    <source>
        <dbReference type="SAM" id="Phobius"/>
    </source>
</evidence>
<dbReference type="STRING" id="67356.AQJ84_36370"/>
<feature type="signal peptide" evidence="2">
    <location>
        <begin position="1"/>
        <end position="31"/>
    </location>
</feature>
<feature type="transmembrane region" description="Helical" evidence="1">
    <location>
        <begin position="167"/>
        <end position="186"/>
    </location>
</feature>
<gene>
    <name evidence="3" type="ORF">ADK37_01240</name>
</gene>
<evidence type="ECO:0000313" key="4">
    <source>
        <dbReference type="Proteomes" id="UP000037251"/>
    </source>
</evidence>
<evidence type="ECO:0000313" key="3">
    <source>
        <dbReference type="EMBL" id="KOG43393.1"/>
    </source>
</evidence>
<dbReference type="RefSeq" id="WP_053190164.1">
    <property type="nucleotide sequence ID" value="NZ_KQ949004.1"/>
</dbReference>
<reference evidence="4" key="1">
    <citation type="submission" date="2015-07" db="EMBL/GenBank/DDBJ databases">
        <authorList>
            <person name="Ju K.-S."/>
            <person name="Doroghazi J.R."/>
            <person name="Metcalf W.W."/>
        </authorList>
    </citation>
    <scope>NUCLEOTIDE SEQUENCE [LARGE SCALE GENOMIC DNA]</scope>
    <source>
        <strain evidence="4">NRRL 2290</strain>
    </source>
</reference>
<organism evidence="3 4">
    <name type="scientific">Streptomyces resistomycificus</name>
    <dbReference type="NCBI Taxonomy" id="67356"/>
    <lineage>
        <taxon>Bacteria</taxon>
        <taxon>Bacillati</taxon>
        <taxon>Actinomycetota</taxon>
        <taxon>Actinomycetes</taxon>
        <taxon>Kitasatosporales</taxon>
        <taxon>Streptomycetaceae</taxon>
        <taxon>Streptomyces</taxon>
        <taxon>Streptomyces aurantiacus group</taxon>
    </lineage>
</organism>
<evidence type="ECO:0000256" key="2">
    <source>
        <dbReference type="SAM" id="SignalP"/>
    </source>
</evidence>
<dbReference type="PATRIC" id="fig|67356.5.peg.271"/>